<organism evidence="1 2">
    <name type="scientific">Petrolisthes cinctipes</name>
    <name type="common">Flat porcelain crab</name>
    <dbReference type="NCBI Taxonomy" id="88211"/>
    <lineage>
        <taxon>Eukaryota</taxon>
        <taxon>Metazoa</taxon>
        <taxon>Ecdysozoa</taxon>
        <taxon>Arthropoda</taxon>
        <taxon>Crustacea</taxon>
        <taxon>Multicrustacea</taxon>
        <taxon>Malacostraca</taxon>
        <taxon>Eumalacostraca</taxon>
        <taxon>Eucarida</taxon>
        <taxon>Decapoda</taxon>
        <taxon>Pleocyemata</taxon>
        <taxon>Anomura</taxon>
        <taxon>Galatheoidea</taxon>
        <taxon>Porcellanidae</taxon>
        <taxon>Petrolisthes</taxon>
    </lineage>
</organism>
<evidence type="ECO:0008006" key="3">
    <source>
        <dbReference type="Google" id="ProtNLM"/>
    </source>
</evidence>
<sequence>MRGTQTLAAASTNQHHPLHYVAQHPHMPRNIKTTPSTRYHTQILSPLTPCTPQTNLQKHIHTQITHQSIETLKNNTQLHARPPDIHPPESFLPREDRVHLARLRYGHNPALLTYQKRLDGAITDACPGCNTAPHSIKHIMEDCNTHNHTRQQHNIHSLRVLWESPVQAMTLLRSSGLLGQTA</sequence>
<evidence type="ECO:0000313" key="1">
    <source>
        <dbReference type="EMBL" id="KAK3882652.1"/>
    </source>
</evidence>
<comment type="caution">
    <text evidence="1">The sequence shown here is derived from an EMBL/GenBank/DDBJ whole genome shotgun (WGS) entry which is preliminary data.</text>
</comment>
<dbReference type="AlphaFoldDB" id="A0AAE1KT41"/>
<gene>
    <name evidence="1" type="ORF">Pcinc_012988</name>
</gene>
<dbReference type="EMBL" id="JAWQEG010001072">
    <property type="protein sequence ID" value="KAK3882652.1"/>
    <property type="molecule type" value="Genomic_DNA"/>
</dbReference>
<dbReference type="Proteomes" id="UP001286313">
    <property type="component" value="Unassembled WGS sequence"/>
</dbReference>
<accession>A0AAE1KT41</accession>
<proteinExistence type="predicted"/>
<protein>
    <recommendedName>
        <fullName evidence="3">Reverse transcriptase</fullName>
    </recommendedName>
</protein>
<keyword evidence="2" id="KW-1185">Reference proteome</keyword>
<name>A0AAE1KT41_PETCI</name>
<evidence type="ECO:0000313" key="2">
    <source>
        <dbReference type="Proteomes" id="UP001286313"/>
    </source>
</evidence>
<reference evidence="1" key="1">
    <citation type="submission" date="2023-10" db="EMBL/GenBank/DDBJ databases">
        <title>Genome assemblies of two species of porcelain crab, Petrolisthes cinctipes and Petrolisthes manimaculis (Anomura: Porcellanidae).</title>
        <authorList>
            <person name="Angst P."/>
        </authorList>
    </citation>
    <scope>NUCLEOTIDE SEQUENCE</scope>
    <source>
        <strain evidence="1">PB745_01</strain>
        <tissue evidence="1">Gill</tissue>
    </source>
</reference>